<dbReference type="EMBL" id="BMLP01000003">
    <property type="protein sequence ID" value="GGO32840.1"/>
    <property type="molecule type" value="Genomic_DNA"/>
</dbReference>
<dbReference type="CDD" id="cd07812">
    <property type="entry name" value="SRPBCC"/>
    <property type="match status" value="1"/>
</dbReference>
<evidence type="ECO:0008006" key="3">
    <source>
        <dbReference type="Google" id="ProtNLM"/>
    </source>
</evidence>
<dbReference type="SUPFAM" id="SSF55961">
    <property type="entry name" value="Bet v1-like"/>
    <property type="match status" value="1"/>
</dbReference>
<organism evidence="1 2">
    <name type="scientific">Gemmobacter aquaticus</name>
    <dbReference type="NCBI Taxonomy" id="490185"/>
    <lineage>
        <taxon>Bacteria</taxon>
        <taxon>Pseudomonadati</taxon>
        <taxon>Pseudomonadota</taxon>
        <taxon>Alphaproteobacteria</taxon>
        <taxon>Rhodobacterales</taxon>
        <taxon>Paracoccaceae</taxon>
        <taxon>Gemmobacter</taxon>
    </lineage>
</organism>
<keyword evidence="2" id="KW-1185">Reference proteome</keyword>
<dbReference type="RefSeq" id="WP_146286827.1">
    <property type="nucleotide sequence ID" value="NZ_BMLP01000003.1"/>
</dbReference>
<comment type="caution">
    <text evidence="1">The sequence shown here is derived from an EMBL/GenBank/DDBJ whole genome shotgun (WGS) entry which is preliminary data.</text>
</comment>
<gene>
    <name evidence="1" type="ORF">GCM10010991_21110</name>
</gene>
<evidence type="ECO:0000313" key="1">
    <source>
        <dbReference type="EMBL" id="GGO32840.1"/>
    </source>
</evidence>
<dbReference type="Proteomes" id="UP000598196">
    <property type="component" value="Unassembled WGS sequence"/>
</dbReference>
<dbReference type="OrthoDB" id="7860307at2"/>
<dbReference type="Gene3D" id="3.30.530.20">
    <property type="match status" value="1"/>
</dbReference>
<name>A0A917YKJ4_9RHOB</name>
<proteinExistence type="predicted"/>
<accession>A0A917YKJ4</accession>
<evidence type="ECO:0000313" key="2">
    <source>
        <dbReference type="Proteomes" id="UP000598196"/>
    </source>
</evidence>
<protein>
    <recommendedName>
        <fullName evidence="3">Polyketide cyclase / dehydrase and lipid transport</fullName>
    </recommendedName>
</protein>
<sequence length="157" mass="17891">MKLSARKDIDAPVADVFDICTDTAIWERAALRRGVEIERKDTLSSFAPGMHWAIGFLWREKRRAAEVKLLSAERPTSMKFHAFGSLMDVMIEAEFVALSVRKSRIILRTEIKPRNLSARVIVQSLKLARGRIEAKYEAKLGQLAQELEQKIAARRKV</sequence>
<dbReference type="AlphaFoldDB" id="A0A917YKJ4"/>
<dbReference type="InterPro" id="IPR023393">
    <property type="entry name" value="START-like_dom_sf"/>
</dbReference>
<reference evidence="1 2" key="1">
    <citation type="journal article" date="2014" name="Int. J. Syst. Evol. Microbiol.">
        <title>Complete genome sequence of Corynebacterium casei LMG S-19264T (=DSM 44701T), isolated from a smear-ripened cheese.</title>
        <authorList>
            <consortium name="US DOE Joint Genome Institute (JGI-PGF)"/>
            <person name="Walter F."/>
            <person name="Albersmeier A."/>
            <person name="Kalinowski J."/>
            <person name="Ruckert C."/>
        </authorList>
    </citation>
    <scope>NUCLEOTIDE SEQUENCE [LARGE SCALE GENOMIC DNA]</scope>
    <source>
        <strain evidence="1 2">CGMCC 1.7029</strain>
    </source>
</reference>